<feature type="non-terminal residue" evidence="2">
    <location>
        <position position="436"/>
    </location>
</feature>
<feature type="compositionally biased region" description="Basic and acidic residues" evidence="1">
    <location>
        <begin position="15"/>
        <end position="32"/>
    </location>
</feature>
<organism evidence="2">
    <name type="scientific">Tanacetum cinerariifolium</name>
    <name type="common">Dalmatian daisy</name>
    <name type="synonym">Chrysanthemum cinerariifolium</name>
    <dbReference type="NCBI Taxonomy" id="118510"/>
    <lineage>
        <taxon>Eukaryota</taxon>
        <taxon>Viridiplantae</taxon>
        <taxon>Streptophyta</taxon>
        <taxon>Embryophyta</taxon>
        <taxon>Tracheophyta</taxon>
        <taxon>Spermatophyta</taxon>
        <taxon>Magnoliopsida</taxon>
        <taxon>eudicotyledons</taxon>
        <taxon>Gunneridae</taxon>
        <taxon>Pentapetalae</taxon>
        <taxon>asterids</taxon>
        <taxon>campanulids</taxon>
        <taxon>Asterales</taxon>
        <taxon>Asteraceae</taxon>
        <taxon>Asteroideae</taxon>
        <taxon>Anthemideae</taxon>
        <taxon>Anthemidinae</taxon>
        <taxon>Tanacetum</taxon>
    </lineage>
</organism>
<name>A0A699JF63_TANCI</name>
<sequence>MNQQREQEALLAAQRDQELREQEQAAQEKEEPPQNSDFHQLIEEVCGIKVYLIGCALNSKLISINLKSQRLDKEKQEVKNIVEQAPERRTRLTKCLENFKVIHKKSSISLNNTSQISSVIAIALVLPTKEPGNSLSMEDENLSTIPETESDEVIKSSVENLVPIPSESEVTSNNENESFSVEDVPKENFRIYSNHLFDNEIISSKINLHHFNAESDLIESFLNRYTLIDSSPKFDYLLEEFSDELAHIDPIPPGIMEADFDLEEEICLVENLLYDNSSPRPPEEINAKIADTIVESLSPSLIPIDDSDSQIEDIDLFLDMDDLMPSGIENDNYNSKGDIHFLEELLSNDPFSLPENESPNFGHHDDPSFSRPPLEPPDVFFDFEPDTSVLTSRVMEDISEHHVIMPKVLPTQPTLCPNIDTLFLFLSDNEDKVFKP</sequence>
<feature type="region of interest" description="Disordered" evidence="1">
    <location>
        <begin position="352"/>
        <end position="376"/>
    </location>
</feature>
<reference evidence="2" key="1">
    <citation type="journal article" date="2019" name="Sci. Rep.">
        <title>Draft genome of Tanacetum cinerariifolium, the natural source of mosquito coil.</title>
        <authorList>
            <person name="Yamashiro T."/>
            <person name="Shiraishi A."/>
            <person name="Satake H."/>
            <person name="Nakayama K."/>
        </authorList>
    </citation>
    <scope>NUCLEOTIDE SEQUENCE</scope>
</reference>
<dbReference type="AlphaFoldDB" id="A0A699JF63"/>
<feature type="region of interest" description="Disordered" evidence="1">
    <location>
        <begin position="1"/>
        <end position="36"/>
    </location>
</feature>
<accession>A0A699JF63</accession>
<protein>
    <recommendedName>
        <fullName evidence="3">Reverse transcriptase domain-containing protein</fullName>
    </recommendedName>
</protein>
<dbReference type="EMBL" id="BKCJ010404372">
    <property type="protein sequence ID" value="GFA32252.1"/>
    <property type="molecule type" value="Genomic_DNA"/>
</dbReference>
<comment type="caution">
    <text evidence="2">The sequence shown here is derived from an EMBL/GenBank/DDBJ whole genome shotgun (WGS) entry which is preliminary data.</text>
</comment>
<evidence type="ECO:0000256" key="1">
    <source>
        <dbReference type="SAM" id="MobiDB-lite"/>
    </source>
</evidence>
<evidence type="ECO:0008006" key="3">
    <source>
        <dbReference type="Google" id="ProtNLM"/>
    </source>
</evidence>
<gene>
    <name evidence="2" type="ORF">Tci_604224</name>
</gene>
<proteinExistence type="predicted"/>
<evidence type="ECO:0000313" key="2">
    <source>
        <dbReference type="EMBL" id="GFA32252.1"/>
    </source>
</evidence>